<dbReference type="EMBL" id="JACU01000002">
    <property type="protein sequence ID" value="KMS59990.1"/>
    <property type="molecule type" value="Genomic_DNA"/>
</dbReference>
<dbReference type="RefSeq" id="WP_059149927.1">
    <property type="nucleotide sequence ID" value="NZ_KQ130452.1"/>
</dbReference>
<organism evidence="1 2">
    <name type="scientific">Novosphingobium barchaimii LL02</name>
    <dbReference type="NCBI Taxonomy" id="1114963"/>
    <lineage>
        <taxon>Bacteria</taxon>
        <taxon>Pseudomonadati</taxon>
        <taxon>Pseudomonadota</taxon>
        <taxon>Alphaproteobacteria</taxon>
        <taxon>Sphingomonadales</taxon>
        <taxon>Sphingomonadaceae</taxon>
        <taxon>Novosphingobium</taxon>
    </lineage>
</organism>
<name>A0A0J8B0R5_9SPHN</name>
<keyword evidence="2" id="KW-1185">Reference proteome</keyword>
<dbReference type="Proteomes" id="UP000052268">
    <property type="component" value="Unassembled WGS sequence"/>
</dbReference>
<gene>
    <name evidence="1" type="ORF">V474_07825</name>
</gene>
<evidence type="ECO:0000313" key="1">
    <source>
        <dbReference type="EMBL" id="KMS59990.1"/>
    </source>
</evidence>
<evidence type="ECO:0000313" key="2">
    <source>
        <dbReference type="Proteomes" id="UP000052268"/>
    </source>
</evidence>
<proteinExistence type="predicted"/>
<protein>
    <submittedName>
        <fullName evidence="1">Uncharacterized protein</fullName>
    </submittedName>
</protein>
<dbReference type="OrthoDB" id="7511297at2"/>
<reference evidence="1 2" key="1">
    <citation type="journal article" date="2015" name="G3 (Bethesda)">
        <title>Insights into Ongoing Evolution of the Hexachlorocyclohexane Catabolic Pathway from Comparative Genomics of Ten Sphingomonadaceae Strains.</title>
        <authorList>
            <person name="Pearce S.L."/>
            <person name="Oakeshott J.G."/>
            <person name="Pandey G."/>
        </authorList>
    </citation>
    <scope>NUCLEOTIDE SEQUENCE [LARGE SCALE GENOMIC DNA]</scope>
    <source>
        <strain evidence="1 2">LL02</strain>
    </source>
</reference>
<dbReference type="PATRIC" id="fig|1114963.3.peg.463"/>
<sequence>MTLHVTVHAIERAMQRIPGVTSEAKARAILSTDAIHKAVEFGAIAVTLGTGQRLVINDGSIITVLSKERRRIHAHRRRYCNYHEGE</sequence>
<dbReference type="AlphaFoldDB" id="A0A0J8B0R5"/>
<comment type="caution">
    <text evidence="1">The sequence shown here is derived from an EMBL/GenBank/DDBJ whole genome shotgun (WGS) entry which is preliminary data.</text>
</comment>
<accession>A0A0J8B0R5</accession>